<dbReference type="Proteomes" id="UP000789920">
    <property type="component" value="Unassembled WGS sequence"/>
</dbReference>
<comment type="caution">
    <text evidence="1">The sequence shown here is derived from an EMBL/GenBank/DDBJ whole genome shotgun (WGS) entry which is preliminary data.</text>
</comment>
<feature type="non-terminal residue" evidence="1">
    <location>
        <position position="162"/>
    </location>
</feature>
<sequence>DANQKKAWELANKVVDKNNKKLAEEALNKAKKPEKTLDEIKQEAKGKMGDDKAAWAKNKGTDDNLGYAAGALAKLKKATTDLTTLITESKIDQVTDQASLDKALGIIKGSANYNNIKTDVEQLVEPRAKLLVELNKDSNTDKKALAKLIAEFIKKFEKNYVD</sequence>
<accession>A0ACA9SMA2</accession>
<organism evidence="1 2">
    <name type="scientific">Racocetra persica</name>
    <dbReference type="NCBI Taxonomy" id="160502"/>
    <lineage>
        <taxon>Eukaryota</taxon>
        <taxon>Fungi</taxon>
        <taxon>Fungi incertae sedis</taxon>
        <taxon>Mucoromycota</taxon>
        <taxon>Glomeromycotina</taxon>
        <taxon>Glomeromycetes</taxon>
        <taxon>Diversisporales</taxon>
        <taxon>Gigasporaceae</taxon>
        <taxon>Racocetra</taxon>
    </lineage>
</organism>
<keyword evidence="2" id="KW-1185">Reference proteome</keyword>
<name>A0ACA9SMA2_9GLOM</name>
<proteinExistence type="predicted"/>
<gene>
    <name evidence="1" type="ORF">RPERSI_LOCUS32979</name>
</gene>
<protein>
    <submittedName>
        <fullName evidence="1">32256_t:CDS:1</fullName>
    </submittedName>
</protein>
<feature type="non-terminal residue" evidence="1">
    <location>
        <position position="1"/>
    </location>
</feature>
<dbReference type="EMBL" id="CAJVQC010140272">
    <property type="protein sequence ID" value="CAG8843909.1"/>
    <property type="molecule type" value="Genomic_DNA"/>
</dbReference>
<evidence type="ECO:0000313" key="1">
    <source>
        <dbReference type="EMBL" id="CAG8843909.1"/>
    </source>
</evidence>
<reference evidence="1" key="1">
    <citation type="submission" date="2021-06" db="EMBL/GenBank/DDBJ databases">
        <authorList>
            <person name="Kallberg Y."/>
            <person name="Tangrot J."/>
            <person name="Rosling A."/>
        </authorList>
    </citation>
    <scope>NUCLEOTIDE SEQUENCE</scope>
    <source>
        <strain evidence="1">MA461A</strain>
    </source>
</reference>
<evidence type="ECO:0000313" key="2">
    <source>
        <dbReference type="Proteomes" id="UP000789920"/>
    </source>
</evidence>